<comment type="caution">
    <text evidence="1">The sequence shown here is derived from an EMBL/GenBank/DDBJ whole genome shotgun (WGS) entry which is preliminary data.</text>
</comment>
<accession>A0A8S0TQM2</accession>
<dbReference type="EMBL" id="CACTIH010007269">
    <property type="protein sequence ID" value="CAA3007112.1"/>
    <property type="molecule type" value="Genomic_DNA"/>
</dbReference>
<dbReference type="InterPro" id="IPR007541">
    <property type="entry name" value="Uncharacterised_BSP"/>
</dbReference>
<name>A0A8S0TQM2_OLEEU</name>
<protein>
    <submittedName>
        <fullName evidence="1">Uncharacterized protein</fullName>
    </submittedName>
</protein>
<reference evidence="1 2" key="1">
    <citation type="submission" date="2019-12" db="EMBL/GenBank/DDBJ databases">
        <authorList>
            <person name="Alioto T."/>
            <person name="Alioto T."/>
            <person name="Gomez Garrido J."/>
        </authorList>
    </citation>
    <scope>NUCLEOTIDE SEQUENCE [LARGE SCALE GENOMIC DNA]</scope>
</reference>
<proteinExistence type="predicted"/>
<dbReference type="Proteomes" id="UP000594638">
    <property type="component" value="Unassembled WGS sequence"/>
</dbReference>
<evidence type="ECO:0000313" key="2">
    <source>
        <dbReference type="Proteomes" id="UP000594638"/>
    </source>
</evidence>
<organism evidence="1 2">
    <name type="scientific">Olea europaea subsp. europaea</name>
    <dbReference type="NCBI Taxonomy" id="158383"/>
    <lineage>
        <taxon>Eukaryota</taxon>
        <taxon>Viridiplantae</taxon>
        <taxon>Streptophyta</taxon>
        <taxon>Embryophyta</taxon>
        <taxon>Tracheophyta</taxon>
        <taxon>Spermatophyta</taxon>
        <taxon>Magnoliopsida</taxon>
        <taxon>eudicotyledons</taxon>
        <taxon>Gunneridae</taxon>
        <taxon>Pentapetalae</taxon>
        <taxon>asterids</taxon>
        <taxon>lamiids</taxon>
        <taxon>Lamiales</taxon>
        <taxon>Oleaceae</taxon>
        <taxon>Oleeae</taxon>
        <taxon>Olea</taxon>
    </lineage>
</organism>
<sequence>MKPTQTLFRRSVSLFYMSNDEAMRIVIKASEIVENFLYPNDMYNKKKANSVTLNLTSRNLTAPVVVDSSKDDEFVLHLSPSIMEEQNFRHAILLALHQGVARIWLWDSKGNALHNLINGIVEYITSNSSVFGTKSNPNKVEPSASTTTCWKHDDTKVVAEFLNYGEHSRPGFIRRLNQAMRDGWLEGKLDIALGMPVQNLCTRHYYSKYNFSTHWIISSSIGILQQFFIWIRLVIQHDHM</sequence>
<dbReference type="AlphaFoldDB" id="A0A8S0TQM2"/>
<dbReference type="PANTHER" id="PTHR33321">
    <property type="match status" value="1"/>
</dbReference>
<gene>
    <name evidence="1" type="ORF">OLEA9_A059071</name>
</gene>
<dbReference type="PANTHER" id="PTHR33321:SF3">
    <property type="entry name" value="OS05G0582000 PROTEIN"/>
    <property type="match status" value="1"/>
</dbReference>
<dbReference type="OrthoDB" id="1924946at2759"/>
<dbReference type="Gramene" id="OE9A059071T1">
    <property type="protein sequence ID" value="OE9A059071C1"/>
    <property type="gene ID" value="OE9A059071"/>
</dbReference>
<evidence type="ECO:0000313" key="1">
    <source>
        <dbReference type="EMBL" id="CAA3007112.1"/>
    </source>
</evidence>
<keyword evidence="2" id="KW-1185">Reference proteome</keyword>
<dbReference type="Pfam" id="PF04450">
    <property type="entry name" value="BSP"/>
    <property type="match status" value="1"/>
</dbReference>